<reference evidence="1 2" key="1">
    <citation type="journal article" date="2023" name="Nucleic Acids Res.">
        <title>The hologenome of Daphnia magna reveals possible DNA methylation and microbiome-mediated evolution of the host genome.</title>
        <authorList>
            <person name="Chaturvedi A."/>
            <person name="Li X."/>
            <person name="Dhandapani V."/>
            <person name="Marshall H."/>
            <person name="Kissane S."/>
            <person name="Cuenca-Cambronero M."/>
            <person name="Asole G."/>
            <person name="Calvet F."/>
            <person name="Ruiz-Romero M."/>
            <person name="Marangio P."/>
            <person name="Guigo R."/>
            <person name="Rago D."/>
            <person name="Mirbahai L."/>
            <person name="Eastwood N."/>
            <person name="Colbourne J.K."/>
            <person name="Zhou J."/>
            <person name="Mallon E."/>
            <person name="Orsini L."/>
        </authorList>
    </citation>
    <scope>NUCLEOTIDE SEQUENCE [LARGE SCALE GENOMIC DNA]</scope>
    <source>
        <strain evidence="1">LRV0_1</strain>
    </source>
</reference>
<name>A0ABQ9YSM2_9CRUS</name>
<proteinExistence type="predicted"/>
<comment type="caution">
    <text evidence="1">The sequence shown here is derived from an EMBL/GenBank/DDBJ whole genome shotgun (WGS) entry which is preliminary data.</text>
</comment>
<dbReference type="EMBL" id="JAOYFB010000001">
    <property type="protein sequence ID" value="KAK4003617.1"/>
    <property type="molecule type" value="Genomic_DNA"/>
</dbReference>
<sequence>MQRVCIELGPFTRTPNPQTLGRRKGVKGLAETIQSSRHEPLMKTQAKATHNAPARILSHAVIEFRTIVWRTYALYFLLQFNANYAERTRPAFPCSHISTFHLGNIVALQWALGINLATLDAGKLLPVPPSATFPTVAKQAVYTTAPTSPLPLSLVDGGRK</sequence>
<evidence type="ECO:0000313" key="2">
    <source>
        <dbReference type="Proteomes" id="UP001234178"/>
    </source>
</evidence>
<dbReference type="Proteomes" id="UP001234178">
    <property type="component" value="Unassembled WGS sequence"/>
</dbReference>
<gene>
    <name evidence="1" type="ORF">OUZ56_005374</name>
</gene>
<organism evidence="1 2">
    <name type="scientific">Daphnia magna</name>
    <dbReference type="NCBI Taxonomy" id="35525"/>
    <lineage>
        <taxon>Eukaryota</taxon>
        <taxon>Metazoa</taxon>
        <taxon>Ecdysozoa</taxon>
        <taxon>Arthropoda</taxon>
        <taxon>Crustacea</taxon>
        <taxon>Branchiopoda</taxon>
        <taxon>Diplostraca</taxon>
        <taxon>Cladocera</taxon>
        <taxon>Anomopoda</taxon>
        <taxon>Daphniidae</taxon>
        <taxon>Daphnia</taxon>
    </lineage>
</organism>
<accession>A0ABQ9YSM2</accession>
<keyword evidence="2" id="KW-1185">Reference proteome</keyword>
<protein>
    <submittedName>
        <fullName evidence="1">Uncharacterized protein</fullName>
    </submittedName>
</protein>
<evidence type="ECO:0000313" key="1">
    <source>
        <dbReference type="EMBL" id="KAK4003617.1"/>
    </source>
</evidence>